<name>A0A0F9CMB3_9ZZZZ</name>
<evidence type="ECO:0000313" key="2">
    <source>
        <dbReference type="EMBL" id="KKL50279.1"/>
    </source>
</evidence>
<protein>
    <submittedName>
        <fullName evidence="2">Uncharacterized protein</fullName>
    </submittedName>
</protein>
<dbReference type="PROSITE" id="PS51257">
    <property type="entry name" value="PROKAR_LIPOPROTEIN"/>
    <property type="match status" value="1"/>
</dbReference>
<evidence type="ECO:0000256" key="1">
    <source>
        <dbReference type="ARBA" id="ARBA00022729"/>
    </source>
</evidence>
<reference evidence="2" key="1">
    <citation type="journal article" date="2015" name="Nature">
        <title>Complex archaea that bridge the gap between prokaryotes and eukaryotes.</title>
        <authorList>
            <person name="Spang A."/>
            <person name="Saw J.H."/>
            <person name="Jorgensen S.L."/>
            <person name="Zaremba-Niedzwiedzka K."/>
            <person name="Martijn J."/>
            <person name="Lind A.E."/>
            <person name="van Eijk R."/>
            <person name="Schleper C."/>
            <person name="Guy L."/>
            <person name="Ettema T.J."/>
        </authorList>
    </citation>
    <scope>NUCLEOTIDE SEQUENCE</scope>
</reference>
<sequence>MKIILVIFALILLAGCSSPKQPPA</sequence>
<feature type="non-terminal residue" evidence="2">
    <location>
        <position position="24"/>
    </location>
</feature>
<organism evidence="2">
    <name type="scientific">marine sediment metagenome</name>
    <dbReference type="NCBI Taxonomy" id="412755"/>
    <lineage>
        <taxon>unclassified sequences</taxon>
        <taxon>metagenomes</taxon>
        <taxon>ecological metagenomes</taxon>
    </lineage>
</organism>
<comment type="caution">
    <text evidence="2">The sequence shown here is derived from an EMBL/GenBank/DDBJ whole genome shotgun (WGS) entry which is preliminary data.</text>
</comment>
<proteinExistence type="predicted"/>
<gene>
    <name evidence="2" type="ORF">LCGC14_2307110</name>
</gene>
<dbReference type="InterPro" id="IPR012640">
    <property type="entry name" value="Membr_lipoprot_lipid_attach_CS"/>
</dbReference>
<accession>A0A0F9CMB3</accession>
<keyword evidence="1" id="KW-0732">Signal</keyword>
<dbReference type="Pfam" id="PF08139">
    <property type="entry name" value="LPAM_1"/>
    <property type="match status" value="1"/>
</dbReference>
<dbReference type="AlphaFoldDB" id="A0A0F9CMB3"/>
<dbReference type="EMBL" id="LAZR01032662">
    <property type="protein sequence ID" value="KKL50279.1"/>
    <property type="molecule type" value="Genomic_DNA"/>
</dbReference>